<dbReference type="Proteomes" id="UP001156706">
    <property type="component" value="Unassembled WGS sequence"/>
</dbReference>
<feature type="domain" description="Solute-binding protein family 3/N-terminal" evidence="3">
    <location>
        <begin position="41"/>
        <end position="274"/>
    </location>
</feature>
<organism evidence="4 5">
    <name type="scientific">Chitinimonas prasina</name>
    <dbReference type="NCBI Taxonomy" id="1434937"/>
    <lineage>
        <taxon>Bacteria</taxon>
        <taxon>Pseudomonadati</taxon>
        <taxon>Pseudomonadota</taxon>
        <taxon>Betaproteobacteria</taxon>
        <taxon>Neisseriales</taxon>
        <taxon>Chitinibacteraceae</taxon>
        <taxon>Chitinimonas</taxon>
    </lineage>
</organism>
<dbReference type="SMART" id="SM00062">
    <property type="entry name" value="PBPb"/>
    <property type="match status" value="1"/>
</dbReference>
<dbReference type="SUPFAM" id="SSF53850">
    <property type="entry name" value="Periplasmic binding protein-like II"/>
    <property type="match status" value="1"/>
</dbReference>
<proteinExistence type="predicted"/>
<keyword evidence="1 2" id="KW-0732">Signal</keyword>
<keyword evidence="5" id="KW-1185">Reference proteome</keyword>
<name>A0ABQ5YFG9_9NEIS</name>
<dbReference type="Gene3D" id="3.40.190.10">
    <property type="entry name" value="Periplasmic binding protein-like II"/>
    <property type="match status" value="2"/>
</dbReference>
<sequence>MNLRSFFVIALAASSFAYASNTAADAGKASETVPPAKEWKTVRIGVEPSFKPFTFKTPEGVLTGFDVDIANELCTAMQVKCEFVEEADWNAFLVNLNKDKYDAIVSSMYITDERKQFAAFTKTYYQVPSRILVRADSKIKKLPADLKGKRLGVAINSAEERYVLGELAAKGAKVTRYKTHAMLMEDMAMDKLDAAAMDALIAATDFLGKTGNEDWAFAGPAINDKNNIKYFGIGPGIAVRKQDEALRVMFDKAIVTIRQNGQWKKVNDKYFSFDVWVD</sequence>
<reference evidence="5" key="1">
    <citation type="journal article" date="2019" name="Int. J. Syst. Evol. Microbiol.">
        <title>The Global Catalogue of Microorganisms (GCM) 10K type strain sequencing project: providing services to taxonomists for standard genome sequencing and annotation.</title>
        <authorList>
            <consortium name="The Broad Institute Genomics Platform"/>
            <consortium name="The Broad Institute Genome Sequencing Center for Infectious Disease"/>
            <person name="Wu L."/>
            <person name="Ma J."/>
        </authorList>
    </citation>
    <scope>NUCLEOTIDE SEQUENCE [LARGE SCALE GENOMIC DNA]</scope>
    <source>
        <strain evidence="5">NBRC 110044</strain>
    </source>
</reference>
<comment type="caution">
    <text evidence="4">The sequence shown here is derived from an EMBL/GenBank/DDBJ whole genome shotgun (WGS) entry which is preliminary data.</text>
</comment>
<dbReference type="PANTHER" id="PTHR35936:SF13">
    <property type="entry name" value="HISTIDINE-BINDING PERIPLASMIC PROTEIN"/>
    <property type="match status" value="1"/>
</dbReference>
<evidence type="ECO:0000313" key="4">
    <source>
        <dbReference type="EMBL" id="GLR13746.1"/>
    </source>
</evidence>
<dbReference type="PANTHER" id="PTHR35936">
    <property type="entry name" value="MEMBRANE-BOUND LYTIC MUREIN TRANSGLYCOSYLASE F"/>
    <property type="match status" value="1"/>
</dbReference>
<evidence type="ECO:0000313" key="5">
    <source>
        <dbReference type="Proteomes" id="UP001156706"/>
    </source>
</evidence>
<dbReference type="RefSeq" id="WP_284196832.1">
    <property type="nucleotide sequence ID" value="NZ_BSOG01000002.1"/>
</dbReference>
<dbReference type="EMBL" id="BSOG01000002">
    <property type="protein sequence ID" value="GLR13746.1"/>
    <property type="molecule type" value="Genomic_DNA"/>
</dbReference>
<evidence type="ECO:0000256" key="1">
    <source>
        <dbReference type="ARBA" id="ARBA00022729"/>
    </source>
</evidence>
<dbReference type="InterPro" id="IPR001638">
    <property type="entry name" value="Solute-binding_3/MltF_N"/>
</dbReference>
<protein>
    <submittedName>
        <fullName evidence="4">Arginine/ornithine-binding protein AotJ</fullName>
    </submittedName>
</protein>
<evidence type="ECO:0000259" key="3">
    <source>
        <dbReference type="SMART" id="SM00062"/>
    </source>
</evidence>
<feature type="chain" id="PRO_5047442425" evidence="2">
    <location>
        <begin position="20"/>
        <end position="278"/>
    </location>
</feature>
<feature type="signal peptide" evidence="2">
    <location>
        <begin position="1"/>
        <end position="19"/>
    </location>
</feature>
<dbReference type="Pfam" id="PF00497">
    <property type="entry name" value="SBP_bac_3"/>
    <property type="match status" value="1"/>
</dbReference>
<gene>
    <name evidence="4" type="primary">aotJ_2</name>
    <name evidence="4" type="ORF">GCM10007907_25360</name>
</gene>
<evidence type="ECO:0000256" key="2">
    <source>
        <dbReference type="SAM" id="SignalP"/>
    </source>
</evidence>
<accession>A0ABQ5YFG9</accession>